<evidence type="ECO:0008006" key="2">
    <source>
        <dbReference type="Google" id="ProtNLM"/>
    </source>
</evidence>
<evidence type="ECO:0000313" key="1">
    <source>
        <dbReference type="EMBL" id="DAE10584.1"/>
    </source>
</evidence>
<organism evidence="1">
    <name type="scientific">Myoviridae sp. ctMb725</name>
    <dbReference type="NCBI Taxonomy" id="2825088"/>
    <lineage>
        <taxon>Viruses</taxon>
        <taxon>Duplodnaviria</taxon>
        <taxon>Heunggongvirae</taxon>
        <taxon>Uroviricota</taxon>
        <taxon>Caudoviricetes</taxon>
    </lineage>
</organism>
<dbReference type="Pfam" id="PF07374">
    <property type="entry name" value="DUF1492"/>
    <property type="match status" value="1"/>
</dbReference>
<dbReference type="InterPro" id="IPR010861">
    <property type="entry name" value="DUF1492"/>
</dbReference>
<sequence length="155" mass="17805">MCGIVTDKELSQRAKDYFAQIRKTDRLIQRLTDTVNTLRSSLTSQSYKLKPDKVQTSGPKDTLGGTIVKIMSLEDNINTRIDELVQQKADAMRRIQNVPDQDQQNILIARYVNREKWEKIAVELNFSIAQIYRIHGAALLDFIKENPDILKVDSK</sequence>
<proteinExistence type="predicted"/>
<name>A0A8S5PUZ6_9CAUD</name>
<accession>A0A8S5PUZ6</accession>
<protein>
    <recommendedName>
        <fullName evidence="2">DUF1492 domain-containing protein</fullName>
    </recommendedName>
</protein>
<reference evidence="1" key="1">
    <citation type="journal article" date="2021" name="Proc. Natl. Acad. Sci. U.S.A.">
        <title>A Catalog of Tens of Thousands of Viruses from Human Metagenomes Reveals Hidden Associations with Chronic Diseases.</title>
        <authorList>
            <person name="Tisza M.J."/>
            <person name="Buck C.B."/>
        </authorList>
    </citation>
    <scope>NUCLEOTIDE SEQUENCE</scope>
    <source>
        <strain evidence="1">CtMb725</strain>
    </source>
</reference>
<dbReference type="EMBL" id="BK015514">
    <property type="protein sequence ID" value="DAE10584.1"/>
    <property type="molecule type" value="Genomic_DNA"/>
</dbReference>